<protein>
    <submittedName>
        <fullName evidence="1">Uncharacterized protein</fullName>
    </submittedName>
</protein>
<sequence length="177" mass="20275">MSHESTSDKSLAKYLGLTSKKAKYEYRLVDYRNERYRTDVLLSQTKCNITISSKGILVLGNFSTNIPKIPVMKEEIETITLIRGKEVIDTFYLSPMHLLSKLGVPNHISRHASILPFEYKIGETRLIIKSKACQLTLISHGARYEKLLRSLKSWGYGGKLNLVEKPSTNYLTYMNRN</sequence>
<proteinExistence type="predicted"/>
<organism evidence="1">
    <name type="scientific">marine sediment metagenome</name>
    <dbReference type="NCBI Taxonomy" id="412755"/>
    <lineage>
        <taxon>unclassified sequences</taxon>
        <taxon>metagenomes</taxon>
        <taxon>ecological metagenomes</taxon>
    </lineage>
</organism>
<accession>A0A0F9PLN4</accession>
<reference evidence="1" key="1">
    <citation type="journal article" date="2015" name="Nature">
        <title>Complex archaea that bridge the gap between prokaryotes and eukaryotes.</title>
        <authorList>
            <person name="Spang A."/>
            <person name="Saw J.H."/>
            <person name="Jorgensen S.L."/>
            <person name="Zaremba-Niedzwiedzka K."/>
            <person name="Martijn J."/>
            <person name="Lind A.E."/>
            <person name="van Eijk R."/>
            <person name="Schleper C."/>
            <person name="Guy L."/>
            <person name="Ettema T.J."/>
        </authorList>
    </citation>
    <scope>NUCLEOTIDE SEQUENCE</scope>
</reference>
<evidence type="ECO:0000313" key="1">
    <source>
        <dbReference type="EMBL" id="KKN31084.1"/>
    </source>
</evidence>
<dbReference type="AlphaFoldDB" id="A0A0F9PLN4"/>
<dbReference type="EMBL" id="LAZR01002357">
    <property type="protein sequence ID" value="KKN31084.1"/>
    <property type="molecule type" value="Genomic_DNA"/>
</dbReference>
<comment type="caution">
    <text evidence="1">The sequence shown here is derived from an EMBL/GenBank/DDBJ whole genome shotgun (WGS) entry which is preliminary data.</text>
</comment>
<gene>
    <name evidence="1" type="ORF">LCGC14_0827420</name>
</gene>
<name>A0A0F9PLN4_9ZZZZ</name>